<evidence type="ECO:0000259" key="10">
    <source>
        <dbReference type="PROSITE" id="PS50089"/>
    </source>
</evidence>
<evidence type="ECO:0000256" key="7">
    <source>
        <dbReference type="ARBA" id="ARBA00022786"/>
    </source>
</evidence>
<dbReference type="GO" id="GO:0016567">
    <property type="term" value="P:protein ubiquitination"/>
    <property type="evidence" value="ECO:0007669"/>
    <property type="project" value="InterPro"/>
</dbReference>
<feature type="domain" description="RWD" evidence="11">
    <location>
        <begin position="10"/>
        <end position="130"/>
    </location>
</feature>
<evidence type="ECO:0000313" key="14">
    <source>
        <dbReference type="Proteomes" id="UP000265040"/>
    </source>
</evidence>
<dbReference type="InterPro" id="IPR031127">
    <property type="entry name" value="E3_UB_ligase_RBR"/>
</dbReference>
<dbReference type="InterPro" id="IPR013083">
    <property type="entry name" value="Znf_RING/FYVE/PHD"/>
</dbReference>
<protein>
    <recommendedName>
        <fullName evidence="2">RBR-type E3 ubiquitin transferase</fullName>
        <ecNumber evidence="2">2.3.2.31</ecNumber>
    </recommendedName>
</protein>
<dbReference type="Gene3D" id="3.30.40.10">
    <property type="entry name" value="Zinc/RING finger domain, C3HC4 (zinc finger)"/>
    <property type="match status" value="1"/>
</dbReference>
<evidence type="ECO:0000313" key="13">
    <source>
        <dbReference type="Ensembl" id="ENSATEP00000032283.2"/>
    </source>
</evidence>
<comment type="catalytic activity">
    <reaction evidence="1">
        <text>[E2 ubiquitin-conjugating enzyme]-S-ubiquitinyl-L-cysteine + [acceptor protein]-L-lysine = [E2 ubiquitin-conjugating enzyme]-L-cysteine + [acceptor protein]-N(6)-ubiquitinyl-L-lysine.</text>
        <dbReference type="EC" id="2.3.2.31"/>
    </reaction>
</comment>
<dbReference type="AlphaFoldDB" id="A0A3Q1JNH1"/>
<dbReference type="SMART" id="SM00184">
    <property type="entry name" value="RING"/>
    <property type="match status" value="1"/>
</dbReference>
<evidence type="ECO:0000256" key="6">
    <source>
        <dbReference type="ARBA" id="ARBA00022771"/>
    </source>
</evidence>
<dbReference type="InterPro" id="IPR016135">
    <property type="entry name" value="UBQ-conjugating_enzyme/RWD"/>
</dbReference>
<dbReference type="CDD" id="cd23820">
    <property type="entry name" value="RWD_RNF14"/>
    <property type="match status" value="1"/>
</dbReference>
<dbReference type="InterPro" id="IPR044066">
    <property type="entry name" value="TRIAD_supradom"/>
</dbReference>
<dbReference type="InterPro" id="IPR001841">
    <property type="entry name" value="Znf_RING"/>
</dbReference>
<dbReference type="SUPFAM" id="SSF57850">
    <property type="entry name" value="RING/U-box"/>
    <property type="match status" value="2"/>
</dbReference>
<evidence type="ECO:0000256" key="2">
    <source>
        <dbReference type="ARBA" id="ARBA00012251"/>
    </source>
</evidence>
<dbReference type="SUPFAM" id="SSF54495">
    <property type="entry name" value="UBC-like"/>
    <property type="match status" value="1"/>
</dbReference>
<dbReference type="CDD" id="cd20341">
    <property type="entry name" value="BRcat_RBR_RNF14"/>
    <property type="match status" value="1"/>
</dbReference>
<dbReference type="Ensembl" id="ENSATET00000032756.3">
    <property type="protein sequence ID" value="ENSATEP00000032283.2"/>
    <property type="gene ID" value="ENSATEG00000022229.3"/>
</dbReference>
<dbReference type="InterPro" id="IPR031128">
    <property type="entry name" value="RNF14_RING-HC_Zfn"/>
</dbReference>
<evidence type="ECO:0000259" key="12">
    <source>
        <dbReference type="PROSITE" id="PS51873"/>
    </source>
</evidence>
<sequence length="427" mass="47850">MNTDSEEQEDELLALDSIFGSGEFVRNESKSSGEIRVSVELPANFTVVLKEGQTLRKYEISFLPPLLLNFELPEHYPSSSPPSFTLTCSWLTNTQLSALTAQLLDLYQALGGTVVLFSWVQFLKEDALTFLDIQNVLELPNDEEPLQTEDEILSGLTPSQILMSQILIYNADQKQKVFDGTVFECSVCFMVFLGSVCVQLSECGHVFCRACLAEFCKVQITEGNVEAVTCPQADCTASPTPAQVKSLVGDDLFSRYDRLLLQSSLDQMPDVVYCPRLSCGSAVIREQSGTAALCSVCRFAFCVTCRKTYHGPDDCMGKKQQTALLDDYANGSKERKQLLEKRYGQRILLVTVEEIMSEQWLATNTQNCPHCYSKIQVCIYCGFRRYSGLFIHPGYLENPSLIPYTHRQNCSYPSVKQRKATKVTEIT</sequence>
<dbReference type="OMA" id="SVKWLEP"/>
<dbReference type="PANTHER" id="PTHR11685">
    <property type="entry name" value="RBR FAMILY RING FINGER AND IBR DOMAIN-CONTAINING"/>
    <property type="match status" value="1"/>
</dbReference>
<name>A0A3Q1JNH1_ANATE</name>
<evidence type="ECO:0000256" key="4">
    <source>
        <dbReference type="ARBA" id="ARBA00022723"/>
    </source>
</evidence>
<dbReference type="PROSITE" id="PS51873">
    <property type="entry name" value="TRIAD"/>
    <property type="match status" value="1"/>
</dbReference>
<dbReference type="STRING" id="64144.ENSATEP00000032283"/>
<dbReference type="Proteomes" id="UP000265040">
    <property type="component" value="Chromosome 4"/>
</dbReference>
<dbReference type="GO" id="GO:0061630">
    <property type="term" value="F:ubiquitin protein ligase activity"/>
    <property type="evidence" value="ECO:0007669"/>
    <property type="project" value="UniProtKB-EC"/>
</dbReference>
<dbReference type="InterPro" id="IPR002867">
    <property type="entry name" value="IBR_dom"/>
</dbReference>
<evidence type="ECO:0000256" key="5">
    <source>
        <dbReference type="ARBA" id="ARBA00022737"/>
    </source>
</evidence>
<dbReference type="FunFam" id="3.30.40.10:FF:000137">
    <property type="entry name" value="RanBP-type and C3HC4-type zinc finger-containing protein 1"/>
    <property type="match status" value="1"/>
</dbReference>
<dbReference type="Pfam" id="PF05773">
    <property type="entry name" value="RWD"/>
    <property type="match status" value="1"/>
</dbReference>
<dbReference type="Pfam" id="PF01485">
    <property type="entry name" value="IBR"/>
    <property type="match status" value="1"/>
</dbReference>
<reference evidence="13" key="1">
    <citation type="submission" date="2021-04" db="EMBL/GenBank/DDBJ databases">
        <authorList>
            <consortium name="Wellcome Sanger Institute Data Sharing"/>
        </authorList>
    </citation>
    <scope>NUCLEOTIDE SEQUENCE [LARGE SCALE GENOMIC DNA]</scope>
</reference>
<dbReference type="InterPro" id="IPR017907">
    <property type="entry name" value="Znf_RING_CS"/>
</dbReference>
<dbReference type="PROSITE" id="PS50908">
    <property type="entry name" value="RWD"/>
    <property type="match status" value="1"/>
</dbReference>
<feature type="domain" description="RING-type" evidence="10">
    <location>
        <begin position="185"/>
        <end position="231"/>
    </location>
</feature>
<accession>A0A3Q1JNH1</accession>
<keyword evidence="7" id="KW-0833">Ubl conjugation pathway</keyword>
<reference evidence="13" key="3">
    <citation type="submission" date="2025-09" db="UniProtKB">
        <authorList>
            <consortium name="Ensembl"/>
        </authorList>
    </citation>
    <scope>IDENTIFICATION</scope>
</reference>
<evidence type="ECO:0000256" key="3">
    <source>
        <dbReference type="ARBA" id="ARBA00022679"/>
    </source>
</evidence>
<dbReference type="SMART" id="SM00647">
    <property type="entry name" value="IBR"/>
    <property type="match status" value="1"/>
</dbReference>
<dbReference type="Gene3D" id="2.20.25.20">
    <property type="match status" value="1"/>
</dbReference>
<dbReference type="PROSITE" id="PS50089">
    <property type="entry name" value="ZF_RING_2"/>
    <property type="match status" value="1"/>
</dbReference>
<dbReference type="SMART" id="SM00591">
    <property type="entry name" value="RWD"/>
    <property type="match status" value="1"/>
</dbReference>
<evidence type="ECO:0000256" key="9">
    <source>
        <dbReference type="PROSITE-ProRule" id="PRU00175"/>
    </source>
</evidence>
<dbReference type="PROSITE" id="PS00518">
    <property type="entry name" value="ZF_RING_1"/>
    <property type="match status" value="1"/>
</dbReference>
<evidence type="ECO:0000259" key="11">
    <source>
        <dbReference type="PROSITE" id="PS50908"/>
    </source>
</evidence>
<keyword evidence="14" id="KW-1185">Reference proteome</keyword>
<evidence type="ECO:0000256" key="8">
    <source>
        <dbReference type="ARBA" id="ARBA00022833"/>
    </source>
</evidence>
<dbReference type="InterPro" id="IPR006575">
    <property type="entry name" value="RWD_dom"/>
</dbReference>
<dbReference type="EC" id="2.3.2.31" evidence="2"/>
<dbReference type="GeneTree" id="ENSGT00940000154507"/>
<dbReference type="CDD" id="cd16628">
    <property type="entry name" value="RING-HC_RBR_RNF14"/>
    <property type="match status" value="1"/>
</dbReference>
<reference evidence="13" key="2">
    <citation type="submission" date="2025-08" db="UniProtKB">
        <authorList>
            <consortium name="Ensembl"/>
        </authorList>
    </citation>
    <scope>IDENTIFICATION</scope>
</reference>
<evidence type="ECO:0000256" key="1">
    <source>
        <dbReference type="ARBA" id="ARBA00001798"/>
    </source>
</evidence>
<keyword evidence="5" id="KW-0677">Repeat</keyword>
<keyword evidence="6 9" id="KW-0863">Zinc-finger</keyword>
<keyword evidence="3" id="KW-0808">Transferase</keyword>
<keyword evidence="4" id="KW-0479">Metal-binding</keyword>
<organism evidence="13 14">
    <name type="scientific">Anabas testudineus</name>
    <name type="common">Climbing perch</name>
    <name type="synonym">Anthias testudineus</name>
    <dbReference type="NCBI Taxonomy" id="64144"/>
    <lineage>
        <taxon>Eukaryota</taxon>
        <taxon>Metazoa</taxon>
        <taxon>Chordata</taxon>
        <taxon>Craniata</taxon>
        <taxon>Vertebrata</taxon>
        <taxon>Euteleostomi</taxon>
        <taxon>Actinopterygii</taxon>
        <taxon>Neopterygii</taxon>
        <taxon>Teleostei</taxon>
        <taxon>Neoteleostei</taxon>
        <taxon>Acanthomorphata</taxon>
        <taxon>Anabantaria</taxon>
        <taxon>Anabantiformes</taxon>
        <taxon>Anabantoidei</taxon>
        <taxon>Anabantidae</taxon>
        <taxon>Anabas</taxon>
    </lineage>
</organism>
<gene>
    <name evidence="13" type="primary">RNF14</name>
</gene>
<dbReference type="Gene3D" id="3.10.110.10">
    <property type="entry name" value="Ubiquitin Conjugating Enzyme"/>
    <property type="match status" value="1"/>
</dbReference>
<dbReference type="GO" id="GO:0008270">
    <property type="term" value="F:zinc ion binding"/>
    <property type="evidence" value="ECO:0007669"/>
    <property type="project" value="UniProtKB-KW"/>
</dbReference>
<feature type="domain" description="RING-type" evidence="12">
    <location>
        <begin position="181"/>
        <end position="414"/>
    </location>
</feature>
<keyword evidence="8" id="KW-0862">Zinc</keyword>
<proteinExistence type="predicted"/>
<dbReference type="InParanoid" id="A0A3Q1JNH1"/>